<dbReference type="SUPFAM" id="SSF75553">
    <property type="entry name" value="Smc hinge domain"/>
    <property type="match status" value="1"/>
</dbReference>
<keyword evidence="9" id="KW-0233">DNA recombination</keyword>
<dbReference type="InParanoid" id="K1WQ31"/>
<dbReference type="GO" id="GO:0003684">
    <property type="term" value="F:damaged DNA binding"/>
    <property type="evidence" value="ECO:0007669"/>
    <property type="project" value="TreeGrafter"/>
</dbReference>
<name>K1WQ31_MARBU</name>
<keyword evidence="6" id="KW-0227">DNA damage</keyword>
<dbReference type="Gene3D" id="3.40.50.300">
    <property type="entry name" value="P-loop containing nucleotide triphosphate hydrolases"/>
    <property type="match status" value="2"/>
</dbReference>
<evidence type="ECO:0000256" key="1">
    <source>
        <dbReference type="ARBA" id="ARBA00004123"/>
    </source>
</evidence>
<dbReference type="GO" id="GO:0003697">
    <property type="term" value="F:single-stranded DNA binding"/>
    <property type="evidence" value="ECO:0007669"/>
    <property type="project" value="TreeGrafter"/>
</dbReference>
<evidence type="ECO:0000256" key="6">
    <source>
        <dbReference type="ARBA" id="ARBA00022763"/>
    </source>
</evidence>
<feature type="region of interest" description="Disordered" evidence="13">
    <location>
        <begin position="715"/>
        <end position="741"/>
    </location>
</feature>
<evidence type="ECO:0000256" key="3">
    <source>
        <dbReference type="ARBA" id="ARBA00006793"/>
    </source>
</evidence>
<evidence type="ECO:0000256" key="13">
    <source>
        <dbReference type="SAM" id="MobiDB-lite"/>
    </source>
</evidence>
<dbReference type="STRING" id="1072389.K1WQ31"/>
<protein>
    <submittedName>
        <fullName evidence="15">DNA repair protein</fullName>
    </submittedName>
</protein>
<organism evidence="15 16">
    <name type="scientific">Marssonina brunnea f. sp. multigermtubi (strain MB_m1)</name>
    <name type="common">Marssonina leaf spot fungus</name>
    <dbReference type="NCBI Taxonomy" id="1072389"/>
    <lineage>
        <taxon>Eukaryota</taxon>
        <taxon>Fungi</taxon>
        <taxon>Dikarya</taxon>
        <taxon>Ascomycota</taxon>
        <taxon>Pezizomycotina</taxon>
        <taxon>Leotiomycetes</taxon>
        <taxon>Helotiales</taxon>
        <taxon>Drepanopezizaceae</taxon>
        <taxon>Drepanopeziza</taxon>
    </lineage>
</organism>
<dbReference type="InterPro" id="IPR027417">
    <property type="entry name" value="P-loop_NTPase"/>
</dbReference>
<dbReference type="OrthoDB" id="10265785at2759"/>
<dbReference type="GO" id="GO:0005524">
    <property type="term" value="F:ATP binding"/>
    <property type="evidence" value="ECO:0007669"/>
    <property type="project" value="UniProtKB-KW"/>
</dbReference>
<evidence type="ECO:0000256" key="7">
    <source>
        <dbReference type="ARBA" id="ARBA00022840"/>
    </source>
</evidence>
<dbReference type="Pfam" id="PF02463">
    <property type="entry name" value="SMC_N"/>
    <property type="match status" value="1"/>
</dbReference>
<sequence length="1175" mass="131598">MAPQKRVRYDEDEEATTVESASSALRTGSLNKRARLSSAHSASESRQQSASPSSESESDEELPDAIEDNGQEAPPTTQYESIRDADWRHLANPDLDDAIAEKRILAKNRRVGENRASENAIIEEITCYNFMCHTRLNCKLGPLINFVVGMNGSGKSAVLTAITLCLGGKAAATNRGASLKSLIKEGTESAKLEIRLKNEGNDAYQPDIYGKSIIIERHFSKTGSSGFKLKNHAGRIISSKKGDVDDLVEYYQLQVDNPMNVLTQDAAKSFITASTPAQKYKFFVEGVQLEALNNDYKIVLDTCEQIDTRLQDSIDDIKLLKKKLDDAQAKHKAVNERNEMKSELRRLGGKHAWSQVRDQEVKLAEIDQKLADHQQQINDAEARVTEKDENFQKAEDLLTRHKDACTQLQDELPALKEEEEKARSVHETATKDVAAIHTQHKIISDDLKSALKSVKAVQDAIKAEEKRLEDANGGVHAQKVQDLAEAKETLENAKAEFLRSEEARPQLEENLRSASATARNLETPLQQRTEEFNNAKTKLTHLDSNQGDQLAGFERAMAGVLQIIQNDRGFREKPVGPVGLHIKLLQPKWSNAIESKMGAALSGFVVTSKPDQLRLSDILRKNKMGWCPVSIVNGPPLDLSGNEPDPQYDTIYRVMSIDNELVKRQLIIGYAIEQTILIESRSQAISVMYDGPRPRNVRQCFAMHDSKRGFGHQLSFGPRNSRELAPIHPPKGRPKMRTDRASQINNQREIVDHLERQKKTLADEYERARQEAGRCKAAIQQHIKENKTLKIACQKAEAKVEDIEGDLQNLGGDDGQLDSLKQELESAEKQKAICEDAYGGASLEKQHQNSLSTEKKRALDASRARVVELEAQILKARDKVNRTEKVRNHCLSAKNLAVESLEDLEYKKIQIEDERTAQAKSIAEDFVVQAEKYGPRVQLGPGDTTKALEKRCESLHSQLSAYERAQGGTDQEIHEAAIEALNIFRNAKRQRKGLEELLSLLKQSFVDRMEQFRKFQRHISARSRISFSYLLSERAFRGKLTIDHKAKLLDVHVEPDETSRSGKGRQTKTLSGGEKSFSSICLLLSLWEAMGAPLRCLDEFDVFMDDVNRDVSTKMIISAARKAVGRQFILITPKALGAGIGKADDVRITKLLDPRLNQKQIDEMIQRQRDGEAGD</sequence>
<dbReference type="AlphaFoldDB" id="K1WQ31"/>
<feature type="coiled-coil region" evidence="12">
    <location>
        <begin position="945"/>
        <end position="1004"/>
    </location>
</feature>
<dbReference type="InterPro" id="IPR003395">
    <property type="entry name" value="RecF/RecN/SMC_N"/>
</dbReference>
<reference evidence="15 16" key="1">
    <citation type="journal article" date="2012" name="BMC Genomics">
        <title>Sequencing the genome of Marssonina brunnea reveals fungus-poplar co-evolution.</title>
        <authorList>
            <person name="Zhu S."/>
            <person name="Cao Y.-Z."/>
            <person name="Jiang C."/>
            <person name="Tan B.-Y."/>
            <person name="Wang Z."/>
            <person name="Feng S."/>
            <person name="Zhang L."/>
            <person name="Su X.-H."/>
            <person name="Brejova B."/>
            <person name="Vinar T."/>
            <person name="Xu M."/>
            <person name="Wang M.-X."/>
            <person name="Zhang S.-G."/>
            <person name="Huang M.-R."/>
            <person name="Wu R."/>
            <person name="Zhou Y."/>
        </authorList>
    </citation>
    <scope>NUCLEOTIDE SEQUENCE [LARGE SCALE GENOMIC DNA]</scope>
    <source>
        <strain evidence="15 16">MB_m1</strain>
    </source>
</reference>
<comment type="similarity">
    <text evidence="3">Belongs to the SMC family. SMC6 subfamily.</text>
</comment>
<dbReference type="GO" id="GO:0051276">
    <property type="term" value="P:chromosome organization"/>
    <property type="evidence" value="ECO:0007669"/>
    <property type="project" value="InterPro"/>
</dbReference>
<proteinExistence type="inferred from homology"/>
<evidence type="ECO:0000256" key="11">
    <source>
        <dbReference type="ARBA" id="ARBA00023242"/>
    </source>
</evidence>
<evidence type="ECO:0000256" key="10">
    <source>
        <dbReference type="ARBA" id="ARBA00023204"/>
    </source>
</evidence>
<evidence type="ECO:0000256" key="12">
    <source>
        <dbReference type="SAM" id="Coils"/>
    </source>
</evidence>
<keyword evidence="5" id="KW-0547">Nucleotide-binding</keyword>
<evidence type="ECO:0000313" key="16">
    <source>
        <dbReference type="Proteomes" id="UP000006753"/>
    </source>
</evidence>
<dbReference type="GO" id="GO:0030915">
    <property type="term" value="C:Smc5-Smc6 complex"/>
    <property type="evidence" value="ECO:0007669"/>
    <property type="project" value="TreeGrafter"/>
</dbReference>
<dbReference type="Proteomes" id="UP000006753">
    <property type="component" value="Unassembled WGS sequence"/>
</dbReference>
<dbReference type="GeneID" id="18762792"/>
<dbReference type="KEGG" id="mbe:MBM_06857"/>
<feature type="region of interest" description="Disordered" evidence="13">
    <location>
        <begin position="1"/>
        <end position="84"/>
    </location>
</feature>
<evidence type="ECO:0000313" key="15">
    <source>
        <dbReference type="EMBL" id="EKD15096.1"/>
    </source>
</evidence>
<gene>
    <name evidence="15" type="ORF">MBM_06857</name>
</gene>
<dbReference type="eggNOG" id="KOG0250">
    <property type="taxonomic scope" value="Eukaryota"/>
</dbReference>
<feature type="compositionally biased region" description="Low complexity" evidence="13">
    <location>
        <begin position="36"/>
        <end position="55"/>
    </location>
</feature>
<dbReference type="PANTHER" id="PTHR19306">
    <property type="entry name" value="STRUCTURAL MAINTENANCE OF CHROMOSOMES 5,6 SMC5, SMC6"/>
    <property type="match status" value="1"/>
</dbReference>
<keyword evidence="7" id="KW-0067">ATP-binding</keyword>
<evidence type="ECO:0000256" key="2">
    <source>
        <dbReference type="ARBA" id="ARBA00004286"/>
    </source>
</evidence>
<evidence type="ECO:0000256" key="4">
    <source>
        <dbReference type="ARBA" id="ARBA00022454"/>
    </source>
</evidence>
<dbReference type="EMBL" id="JH921443">
    <property type="protein sequence ID" value="EKD15096.1"/>
    <property type="molecule type" value="Genomic_DNA"/>
</dbReference>
<dbReference type="PANTHER" id="PTHR19306:SF6">
    <property type="entry name" value="STRUCTURAL MAINTENANCE OF CHROMOSOMES PROTEIN 6"/>
    <property type="match status" value="1"/>
</dbReference>
<keyword evidence="11" id="KW-0539">Nucleus</keyword>
<dbReference type="OMA" id="FMCHRSL"/>
<accession>K1WQ31</accession>
<evidence type="ECO:0000256" key="5">
    <source>
        <dbReference type="ARBA" id="ARBA00022741"/>
    </source>
</evidence>
<dbReference type="HOGENOM" id="CLU_009063_0_0_1"/>
<evidence type="ECO:0000256" key="8">
    <source>
        <dbReference type="ARBA" id="ARBA00023054"/>
    </source>
</evidence>
<dbReference type="GO" id="GO:0000724">
    <property type="term" value="P:double-strand break repair via homologous recombination"/>
    <property type="evidence" value="ECO:0007669"/>
    <property type="project" value="TreeGrafter"/>
</dbReference>
<evidence type="ECO:0000259" key="14">
    <source>
        <dbReference type="Pfam" id="PF02463"/>
    </source>
</evidence>
<feature type="domain" description="RecF/RecN/SMC N-terminal" evidence="14">
    <location>
        <begin position="122"/>
        <end position="1133"/>
    </location>
</feature>
<dbReference type="GO" id="GO:0035861">
    <property type="term" value="C:site of double-strand break"/>
    <property type="evidence" value="ECO:0007669"/>
    <property type="project" value="TreeGrafter"/>
</dbReference>
<keyword evidence="8 12" id="KW-0175">Coiled coil</keyword>
<comment type="subcellular location">
    <subcellularLocation>
        <location evidence="2">Chromosome</location>
    </subcellularLocation>
    <subcellularLocation>
        <location evidence="1">Nucleus</location>
    </subcellularLocation>
</comment>
<dbReference type="RefSeq" id="XP_007294746.1">
    <property type="nucleotide sequence ID" value="XM_007294684.1"/>
</dbReference>
<dbReference type="SUPFAM" id="SSF52540">
    <property type="entry name" value="P-loop containing nucleoside triphosphate hydrolases"/>
    <property type="match status" value="1"/>
</dbReference>
<dbReference type="GO" id="GO:0005634">
    <property type="term" value="C:nucleus"/>
    <property type="evidence" value="ECO:0007669"/>
    <property type="project" value="UniProtKB-SubCell"/>
</dbReference>
<feature type="compositionally biased region" description="Polar residues" evidence="13">
    <location>
        <begin position="17"/>
        <end position="30"/>
    </location>
</feature>
<evidence type="ECO:0000256" key="9">
    <source>
        <dbReference type="ARBA" id="ARBA00023172"/>
    </source>
</evidence>
<feature type="compositionally biased region" description="Acidic residues" evidence="13">
    <location>
        <begin position="56"/>
        <end position="70"/>
    </location>
</feature>
<keyword evidence="10" id="KW-0234">DNA repair</keyword>
<feature type="coiled-coil region" evidence="12">
    <location>
        <begin position="744"/>
        <end position="886"/>
    </location>
</feature>
<keyword evidence="16" id="KW-1185">Reference proteome</keyword>
<dbReference type="FunCoup" id="K1WQ31">
    <property type="interactions" value="777"/>
</dbReference>
<dbReference type="InterPro" id="IPR036277">
    <property type="entry name" value="SMC_hinge_sf"/>
</dbReference>
<keyword evidence="4" id="KW-0158">Chromosome</keyword>
<feature type="coiled-coil region" evidence="12">
    <location>
        <begin position="310"/>
        <end position="510"/>
    </location>
</feature>